<dbReference type="Proteomes" id="UP000693892">
    <property type="component" value="Unassembled WGS sequence"/>
</dbReference>
<keyword evidence="4" id="KW-0808">Transferase</keyword>
<evidence type="ECO:0000256" key="3">
    <source>
        <dbReference type="ARBA" id="ARBA00023163"/>
    </source>
</evidence>
<dbReference type="PANTHER" id="PTHR11608:SF0">
    <property type="entry name" value="BIFUNCTIONAL PROTEIN PYRR"/>
    <property type="match status" value="1"/>
</dbReference>
<evidence type="ECO:0000256" key="4">
    <source>
        <dbReference type="HAMAP-Rule" id="MF_01219"/>
    </source>
</evidence>
<keyword evidence="3 4" id="KW-0804">Transcription</keyword>
<comment type="function">
    <text evidence="4">Also displays a weak uracil phosphoribosyltransferase activity which is not physiologically significant.</text>
</comment>
<keyword evidence="7" id="KW-1185">Reference proteome</keyword>
<evidence type="ECO:0000256" key="1">
    <source>
        <dbReference type="ARBA" id="ARBA00005565"/>
    </source>
</evidence>
<feature type="domain" description="Phosphoribosyltransferase" evidence="5">
    <location>
        <begin position="7"/>
        <end position="151"/>
    </location>
</feature>
<dbReference type="InterPro" id="IPR050137">
    <property type="entry name" value="PyrR_bifunctional"/>
</dbReference>
<evidence type="ECO:0000259" key="5">
    <source>
        <dbReference type="Pfam" id="PF00156"/>
    </source>
</evidence>
<dbReference type="CDD" id="cd06223">
    <property type="entry name" value="PRTases_typeI"/>
    <property type="match status" value="1"/>
</dbReference>
<dbReference type="InterPro" id="IPR023050">
    <property type="entry name" value="PyrR"/>
</dbReference>
<dbReference type="EC" id="2.4.2.9" evidence="4"/>
<dbReference type="NCBIfam" id="NF003547">
    <property type="entry name" value="PRK05205.1-3"/>
    <property type="match status" value="1"/>
</dbReference>
<gene>
    <name evidence="4 6" type="primary">pyrR</name>
    <name evidence="6" type="ORF">LEUCIP111803_00034</name>
</gene>
<dbReference type="HAMAP" id="MF_01219">
    <property type="entry name" value="PyrR"/>
    <property type="match status" value="1"/>
</dbReference>
<dbReference type="NCBIfam" id="NF003549">
    <property type="entry name" value="PRK05205.1-5"/>
    <property type="match status" value="1"/>
</dbReference>
<evidence type="ECO:0000313" key="6">
    <source>
        <dbReference type="EMBL" id="CAG7595262.1"/>
    </source>
</evidence>
<dbReference type="RefSeq" id="WP_218113656.1">
    <property type="nucleotide sequence ID" value="NZ_CAJVAP010000001.1"/>
</dbReference>
<proteinExistence type="inferred from homology"/>
<dbReference type="PANTHER" id="PTHR11608">
    <property type="entry name" value="BIFUNCTIONAL PROTEIN PYRR"/>
    <property type="match status" value="1"/>
</dbReference>
<dbReference type="InterPro" id="IPR000836">
    <property type="entry name" value="PRTase_dom"/>
</dbReference>
<reference evidence="6" key="1">
    <citation type="submission" date="2021-06" db="EMBL/GenBank/DDBJ databases">
        <authorList>
            <person name="Criscuolo A."/>
        </authorList>
    </citation>
    <scope>NUCLEOTIDE SEQUENCE</scope>
    <source>
        <strain evidence="6">CIP111803</strain>
    </source>
</reference>
<comment type="catalytic activity">
    <reaction evidence="4">
        <text>UMP + diphosphate = 5-phospho-alpha-D-ribose 1-diphosphate + uracil</text>
        <dbReference type="Rhea" id="RHEA:13017"/>
        <dbReference type="ChEBI" id="CHEBI:17568"/>
        <dbReference type="ChEBI" id="CHEBI:33019"/>
        <dbReference type="ChEBI" id="CHEBI:57865"/>
        <dbReference type="ChEBI" id="CHEBI:58017"/>
        <dbReference type="EC" id="2.4.2.9"/>
    </reaction>
</comment>
<comment type="similarity">
    <text evidence="1 4">Belongs to the purine/pyrimidine phosphoribosyltransferase family. PyrR subfamily.</text>
</comment>
<protein>
    <recommendedName>
        <fullName evidence="4">Bifunctional protein PyrR</fullName>
    </recommendedName>
    <domain>
        <recommendedName>
            <fullName evidence="4">Pyrimidine operon regulatory protein</fullName>
        </recommendedName>
    </domain>
    <domain>
        <recommendedName>
            <fullName evidence="4">Uracil phosphoribosyltransferase</fullName>
            <shortName evidence="4">UPRTase</shortName>
            <ecNumber evidence="4">2.4.2.9</ecNumber>
        </recommendedName>
    </domain>
</protein>
<sequence>MTARIVLESTEIARALTRISHEIIEANKGAEGLVLVGIPTRGSLLARRIAANISRIEGVDIPAYQLDITMYRDDLAHNPTRPSQPTEMPVEGIDGATVVLVDDVLYSGRTVRAALDALNDHGRPRAVRLAALIDRGHRELPIRADYIGKNLPSAKNERISLRLEEIDGVDEVAISALADSSAGAGA</sequence>
<dbReference type="AlphaFoldDB" id="A0A916JT40"/>
<dbReference type="GO" id="GO:0004845">
    <property type="term" value="F:uracil phosphoribosyltransferase activity"/>
    <property type="evidence" value="ECO:0007669"/>
    <property type="project" value="UniProtKB-UniRule"/>
</dbReference>
<dbReference type="FunFam" id="3.40.50.2020:FF:000020">
    <property type="entry name" value="Bifunctional protein PyrR"/>
    <property type="match status" value="1"/>
</dbReference>
<dbReference type="GO" id="GO:0006355">
    <property type="term" value="P:regulation of DNA-templated transcription"/>
    <property type="evidence" value="ECO:0007669"/>
    <property type="project" value="UniProtKB-UniRule"/>
</dbReference>
<accession>A0A916JT40</accession>
<comment type="caution">
    <text evidence="6">The sequence shown here is derived from an EMBL/GenBank/DDBJ whole genome shotgun (WGS) entry which is preliminary data.</text>
</comment>
<keyword evidence="4" id="KW-0328">Glycosyltransferase</keyword>
<evidence type="ECO:0000256" key="2">
    <source>
        <dbReference type="ARBA" id="ARBA00023015"/>
    </source>
</evidence>
<feature type="short sequence motif" description="PRPP-binding" evidence="4">
    <location>
        <begin position="98"/>
        <end position="110"/>
    </location>
</feature>
<dbReference type="EMBL" id="CAJVAP010000001">
    <property type="protein sequence ID" value="CAG7595262.1"/>
    <property type="molecule type" value="Genomic_DNA"/>
</dbReference>
<dbReference type="Pfam" id="PF00156">
    <property type="entry name" value="Pribosyltran"/>
    <property type="match status" value="1"/>
</dbReference>
<comment type="function">
    <text evidence="4">Regulates the transcription of the pyrimidine nucleotide (pyr) operon in response to exogenous pyrimidines.</text>
</comment>
<organism evidence="6 7">
    <name type="scientific">Leucobacter soli</name>
    <dbReference type="NCBI Taxonomy" id="2812850"/>
    <lineage>
        <taxon>Bacteria</taxon>
        <taxon>Bacillati</taxon>
        <taxon>Actinomycetota</taxon>
        <taxon>Actinomycetes</taxon>
        <taxon>Micrococcales</taxon>
        <taxon>Microbacteriaceae</taxon>
        <taxon>Leucobacter</taxon>
    </lineage>
</organism>
<name>A0A916JT40_9MICO</name>
<keyword evidence="2 4" id="KW-0805">Transcription regulation</keyword>
<evidence type="ECO:0000313" key="7">
    <source>
        <dbReference type="Proteomes" id="UP000693892"/>
    </source>
</evidence>